<dbReference type="RefSeq" id="WP_079538034.1">
    <property type="nucleotide sequence ID" value="NZ_LT670844.1"/>
</dbReference>
<gene>
    <name evidence="3" type="ORF">SAMN05444159_2044</name>
</gene>
<dbReference type="SMART" id="SM00954">
    <property type="entry name" value="RelA_SpoT"/>
    <property type="match status" value="1"/>
</dbReference>
<dbReference type="PANTHER" id="PTHR41773:SF1">
    <property type="entry name" value="RELA_SPOT DOMAIN-CONTAINING PROTEIN"/>
    <property type="match status" value="1"/>
</dbReference>
<dbReference type="Proteomes" id="UP000189935">
    <property type="component" value="Chromosome I"/>
</dbReference>
<feature type="region of interest" description="Disordered" evidence="1">
    <location>
        <begin position="984"/>
        <end position="1007"/>
    </location>
</feature>
<organism evidence="3 4">
    <name type="scientific">Bradyrhizobium lablabi</name>
    <dbReference type="NCBI Taxonomy" id="722472"/>
    <lineage>
        <taxon>Bacteria</taxon>
        <taxon>Pseudomonadati</taxon>
        <taxon>Pseudomonadota</taxon>
        <taxon>Alphaproteobacteria</taxon>
        <taxon>Hyphomicrobiales</taxon>
        <taxon>Nitrobacteraceae</taxon>
        <taxon>Bradyrhizobium</taxon>
    </lineage>
</organism>
<dbReference type="InterPro" id="IPR043519">
    <property type="entry name" value="NT_sf"/>
</dbReference>
<sequence length="1007" mass="114121">MDLETYSRSKLADYAALAEIVAAILKAAISAYPEPLRLQQVQHRPKDPASLKKKLEDRGLAATTSLENDIKDLAGCRLIFYTNSDVSHFLQSGIIQDNFDVDWDRTKIHHPVPGQTEPDNLFVSNNYVLKLKTARTILPEYARFDGLWCEVQVQTTLNHAWSEMAHDIIYKKPALAGFGAKLFEAIDRRLQKIMNTHLLPAGYEFQKVLDDYERLRSGKELIDRGALKTLSECSDNNARYDLLERFRDYVLPNYDDPKSVYPEIKERLVAAVAEARLTKTRPRETPFGNFPGVEIGRIVEVTCDILALYRFVDIELTFSAICDLFRGAENADERKHLLAAAERLARNDLEVWKQAGPYVQIVLVDTIDGLDRSRWEPIRPVLVEVLGEALKNEIQGVSSTYKTFTLSRGSTPPSEALAGMRGKAIDLLKELYRTGSADSEKRQVKLAMLEATRRPMNGTSSQAQLQSILENSRVIVDFFAEIAPGESYEMLQTLERSLLWMYRHNQGTAGTVEPDAAVLAARDALNASILKFRDIANTNKGFVVYKTLVGHESVFPPAWEGSAFDVKGQTQYRKERIDELVGDVTEQNAEEWLNILKRCAATESDDLATFPSLGEFLQKLSETKPLIVLGFVDRLGDRLTGFLGVMLSGLAKSHQRAALDARIAEWLAQEKHLAEMAHYIQFAPGFDGELLRKILMVGIKRDDDAVVVQVMASFARRYADAQEGTITTIFMAAVQYFTARKDARWVNLVWYIPKERSPLRKLDAGQVDAILESLVHLQSIETHGEWVLASLAEKYPETVFDFFVARLQYKETREEGERYEDIPFQFECLQKSFVRIAEHAVATVRKRFVSGDSMFQFRGGRLLAISFPNFAEPVRRKLLSLVETGHRADIEFVLRVLTNYHGQTFLHEICKAIVKALPDDDPFLTDVEIILESTDVLTGEFGRVHAYTAKKQEVADWLADPDARVKAFAKRYALLLDRQISAEQRRAEESIELRKRTYGEPDDKEKS</sequence>
<dbReference type="Gene3D" id="3.30.460.10">
    <property type="entry name" value="Beta Polymerase, domain 2"/>
    <property type="match status" value="1"/>
</dbReference>
<reference evidence="3 4" key="1">
    <citation type="submission" date="2016-11" db="EMBL/GenBank/DDBJ databases">
        <authorList>
            <person name="Jaros S."/>
            <person name="Januszkiewicz K."/>
            <person name="Wedrychowicz H."/>
        </authorList>
    </citation>
    <scope>NUCLEOTIDE SEQUENCE [LARGE SCALE GENOMIC DNA]</scope>
    <source>
        <strain evidence="3 4">GAS499</strain>
    </source>
</reference>
<dbReference type="InterPro" id="IPR007685">
    <property type="entry name" value="RelA_SpoT"/>
</dbReference>
<dbReference type="PANTHER" id="PTHR41773">
    <property type="entry name" value="GTP PYROPHOSPHATASE-RELATED"/>
    <property type="match status" value="1"/>
</dbReference>
<dbReference type="OrthoDB" id="9801824at2"/>
<evidence type="ECO:0000256" key="1">
    <source>
        <dbReference type="SAM" id="MobiDB-lite"/>
    </source>
</evidence>
<name>A0A1M6NMD2_9BRAD</name>
<dbReference type="SUPFAM" id="SSF81301">
    <property type="entry name" value="Nucleotidyltransferase"/>
    <property type="match status" value="1"/>
</dbReference>
<dbReference type="Pfam" id="PF04607">
    <property type="entry name" value="RelA_SpoT"/>
    <property type="match status" value="1"/>
</dbReference>
<evidence type="ECO:0000313" key="3">
    <source>
        <dbReference type="EMBL" id="SHJ96907.1"/>
    </source>
</evidence>
<evidence type="ECO:0000259" key="2">
    <source>
        <dbReference type="SMART" id="SM00954"/>
    </source>
</evidence>
<protein>
    <submittedName>
        <fullName evidence="3">PpGpp synthetase catalytic domain-containing protein (RelA/SpoT-type nucleotidyltranferase)</fullName>
    </submittedName>
</protein>
<accession>A0A1M6NMD2</accession>
<dbReference type="EMBL" id="LT670844">
    <property type="protein sequence ID" value="SHJ96907.1"/>
    <property type="molecule type" value="Genomic_DNA"/>
</dbReference>
<dbReference type="AlphaFoldDB" id="A0A1M6NMD2"/>
<evidence type="ECO:0000313" key="4">
    <source>
        <dbReference type="Proteomes" id="UP000189935"/>
    </source>
</evidence>
<feature type="domain" description="RelA/SpoT" evidence="2">
    <location>
        <begin position="43"/>
        <end position="176"/>
    </location>
</feature>
<proteinExistence type="predicted"/>
<dbReference type="GO" id="GO:0015969">
    <property type="term" value="P:guanosine tetraphosphate metabolic process"/>
    <property type="evidence" value="ECO:0007669"/>
    <property type="project" value="InterPro"/>
</dbReference>
<dbReference type="CDD" id="cd05399">
    <property type="entry name" value="NT_Rel-Spo_like"/>
    <property type="match status" value="1"/>
</dbReference>